<accession>A0ABV4HI75</accession>
<proteinExistence type="predicted"/>
<dbReference type="RefSeq" id="WP_370483300.1">
    <property type="nucleotide sequence ID" value="NZ_JBEOQA010000002.1"/>
</dbReference>
<dbReference type="EMBL" id="JBEOQB010000005">
    <property type="protein sequence ID" value="MEZ0453677.1"/>
    <property type="molecule type" value="Genomic_DNA"/>
</dbReference>
<gene>
    <name evidence="1" type="ORF">ABTW24_18955</name>
</gene>
<evidence type="ECO:0000313" key="1">
    <source>
        <dbReference type="EMBL" id="MEZ0453677.1"/>
    </source>
</evidence>
<organism evidence="1 2">
    <name type="scientific">Sphingobacterium thalpophilum</name>
    <dbReference type="NCBI Taxonomy" id="259"/>
    <lineage>
        <taxon>Bacteria</taxon>
        <taxon>Pseudomonadati</taxon>
        <taxon>Bacteroidota</taxon>
        <taxon>Sphingobacteriia</taxon>
        <taxon>Sphingobacteriales</taxon>
        <taxon>Sphingobacteriaceae</taxon>
        <taxon>Sphingobacterium</taxon>
    </lineage>
</organism>
<evidence type="ECO:0008006" key="3">
    <source>
        <dbReference type="Google" id="ProtNLM"/>
    </source>
</evidence>
<protein>
    <recommendedName>
        <fullName evidence="3">ABM domain-containing protein</fullName>
    </recommendedName>
</protein>
<evidence type="ECO:0000313" key="2">
    <source>
        <dbReference type="Proteomes" id="UP001566204"/>
    </source>
</evidence>
<sequence>MTKAYLEITLKVNDADRAAAAAVYSKYKAPFLETIKGAVSKELLIRTDDVQVLHGFESAEEAVAYLHTTLFTNDVVVSLKPYLQADPEIRVYSAV</sequence>
<dbReference type="Proteomes" id="UP001566204">
    <property type="component" value="Unassembled WGS sequence"/>
</dbReference>
<comment type="caution">
    <text evidence="1">The sequence shown here is derived from an EMBL/GenBank/DDBJ whole genome shotgun (WGS) entry which is preliminary data.</text>
</comment>
<name>A0ABV4HI75_9SPHI</name>
<reference evidence="1 2" key="1">
    <citation type="submission" date="2024-06" db="EMBL/GenBank/DDBJ databases">
        <title>Soil Sphingobacterium thalpophilum.</title>
        <authorList>
            <person name="Yang J."/>
            <person name="Li J."/>
        </authorList>
    </citation>
    <scope>NUCLEOTIDE SEQUENCE [LARGE SCALE GENOMIC DNA]</scope>
    <source>
        <strain evidence="1 2">22g91tb</strain>
    </source>
</reference>
<keyword evidence="2" id="KW-1185">Reference proteome</keyword>